<proteinExistence type="predicted"/>
<comment type="caution">
    <text evidence="3">The sequence shown here is derived from an EMBL/GenBank/DDBJ whole genome shotgun (WGS) entry which is preliminary data.</text>
</comment>
<dbReference type="InterPro" id="IPR029046">
    <property type="entry name" value="LolA/LolB/LppX"/>
</dbReference>
<keyword evidence="1 2" id="KW-0732">Signal</keyword>
<dbReference type="Proteomes" id="UP001185092">
    <property type="component" value="Unassembled WGS sequence"/>
</dbReference>
<evidence type="ECO:0000256" key="1">
    <source>
        <dbReference type="ARBA" id="ARBA00022729"/>
    </source>
</evidence>
<feature type="chain" id="PRO_5042270687" evidence="2">
    <location>
        <begin position="21"/>
        <end position="215"/>
    </location>
</feature>
<protein>
    <submittedName>
        <fullName evidence="3">Outer membrane lipoprotein-sorting protein</fullName>
    </submittedName>
</protein>
<dbReference type="Gene3D" id="2.50.20.10">
    <property type="entry name" value="Lipoprotein localisation LolA/LolB/LppX"/>
    <property type="match status" value="1"/>
</dbReference>
<dbReference type="SUPFAM" id="SSF89392">
    <property type="entry name" value="Prokaryotic lipoproteins and lipoprotein localization factors"/>
    <property type="match status" value="1"/>
</dbReference>
<gene>
    <name evidence="3" type="ORF">HNQ88_001322</name>
</gene>
<dbReference type="PANTHER" id="PTHR35869">
    <property type="entry name" value="OUTER-MEMBRANE LIPOPROTEIN CARRIER PROTEIN"/>
    <property type="match status" value="1"/>
</dbReference>
<dbReference type="EMBL" id="JAVDQD010000001">
    <property type="protein sequence ID" value="MDR6238346.1"/>
    <property type="molecule type" value="Genomic_DNA"/>
</dbReference>
<dbReference type="AlphaFoldDB" id="A0AAE4BR67"/>
<dbReference type="Pfam" id="PF03548">
    <property type="entry name" value="LolA"/>
    <property type="match status" value="1"/>
</dbReference>
<name>A0AAE4BR67_9BACT</name>
<accession>A0AAE4BR67</accession>
<evidence type="ECO:0000313" key="4">
    <source>
        <dbReference type="Proteomes" id="UP001185092"/>
    </source>
</evidence>
<evidence type="ECO:0000313" key="3">
    <source>
        <dbReference type="EMBL" id="MDR6238346.1"/>
    </source>
</evidence>
<organism evidence="3 4">
    <name type="scientific">Aureibacter tunicatorum</name>
    <dbReference type="NCBI Taxonomy" id="866807"/>
    <lineage>
        <taxon>Bacteria</taxon>
        <taxon>Pseudomonadati</taxon>
        <taxon>Bacteroidota</taxon>
        <taxon>Cytophagia</taxon>
        <taxon>Cytophagales</taxon>
        <taxon>Persicobacteraceae</taxon>
        <taxon>Aureibacter</taxon>
    </lineage>
</organism>
<dbReference type="CDD" id="cd16325">
    <property type="entry name" value="LolA"/>
    <property type="match status" value="1"/>
</dbReference>
<keyword evidence="3" id="KW-0449">Lipoprotein</keyword>
<dbReference type="InterPro" id="IPR004564">
    <property type="entry name" value="OM_lipoprot_carrier_LolA-like"/>
</dbReference>
<dbReference type="RefSeq" id="WP_309937831.1">
    <property type="nucleotide sequence ID" value="NZ_AP025305.1"/>
</dbReference>
<evidence type="ECO:0000256" key="2">
    <source>
        <dbReference type="SAM" id="SignalP"/>
    </source>
</evidence>
<sequence length="215" mass="24612">MKKYILLFVASISFLTYSFAQKDPKALAILDKMSDKYQNQEAFEAGFKQQLINQNEGLDESFEGNILVKGEKFRIDIAGQQIFNDGSAIWTYSPDDEEVTVTASEEGEDEGLNPTTFYSAYKEGFLYAVIGHESLRGKNISVIDLTPEDKSKNFFKIRMRINTTDNEILSWEIFEKGGNNYLYTIENYKPIASISDNEFQFDTEDHPDVEVVDLR</sequence>
<reference evidence="3" key="1">
    <citation type="submission" date="2023-07" db="EMBL/GenBank/DDBJ databases">
        <title>Genomic Encyclopedia of Type Strains, Phase IV (KMG-IV): sequencing the most valuable type-strain genomes for metagenomic binning, comparative biology and taxonomic classification.</title>
        <authorList>
            <person name="Goeker M."/>
        </authorList>
    </citation>
    <scope>NUCLEOTIDE SEQUENCE</scope>
    <source>
        <strain evidence="3">DSM 26174</strain>
    </source>
</reference>
<dbReference type="PANTHER" id="PTHR35869:SF1">
    <property type="entry name" value="OUTER-MEMBRANE LIPOPROTEIN CARRIER PROTEIN"/>
    <property type="match status" value="1"/>
</dbReference>
<keyword evidence="4" id="KW-1185">Reference proteome</keyword>
<feature type="signal peptide" evidence="2">
    <location>
        <begin position="1"/>
        <end position="20"/>
    </location>
</feature>